<dbReference type="PANTHER" id="PTHR37833:SF1">
    <property type="entry name" value="SIGNAL PEPTIDE PROTEIN"/>
    <property type="match status" value="1"/>
</dbReference>
<evidence type="ECO:0008006" key="4">
    <source>
        <dbReference type="Google" id="ProtNLM"/>
    </source>
</evidence>
<feature type="signal peptide" evidence="1">
    <location>
        <begin position="1"/>
        <end position="23"/>
    </location>
</feature>
<organism evidence="2 3">
    <name type="scientific">Leeuwenhoekiella aestuarii</name>
    <dbReference type="NCBI Taxonomy" id="2249426"/>
    <lineage>
        <taxon>Bacteria</taxon>
        <taxon>Pseudomonadati</taxon>
        <taxon>Bacteroidota</taxon>
        <taxon>Flavobacteriia</taxon>
        <taxon>Flavobacteriales</taxon>
        <taxon>Flavobacteriaceae</taxon>
        <taxon>Leeuwenhoekiella</taxon>
    </lineage>
</organism>
<dbReference type="Proteomes" id="UP000289821">
    <property type="component" value="Unassembled WGS sequence"/>
</dbReference>
<evidence type="ECO:0000256" key="1">
    <source>
        <dbReference type="SAM" id="SignalP"/>
    </source>
</evidence>
<name>A0A4Q0NX48_9FLAO</name>
<dbReference type="Gene3D" id="2.60.40.10">
    <property type="entry name" value="Immunoglobulins"/>
    <property type="match status" value="1"/>
</dbReference>
<evidence type="ECO:0000313" key="3">
    <source>
        <dbReference type="Proteomes" id="UP000289821"/>
    </source>
</evidence>
<gene>
    <name evidence="2" type="ORF">DSM04_103258</name>
</gene>
<dbReference type="AlphaFoldDB" id="A0A4Q0NX48"/>
<accession>A0A4Q0NX48</accession>
<keyword evidence="3" id="KW-1185">Reference proteome</keyword>
<reference evidence="2 3" key="1">
    <citation type="submission" date="2018-07" db="EMBL/GenBank/DDBJ databases">
        <title>Leeuwenhoekiella genomics.</title>
        <authorList>
            <person name="Tahon G."/>
            <person name="Willems A."/>
        </authorList>
    </citation>
    <scope>NUCLEOTIDE SEQUENCE [LARGE SCALE GENOMIC DNA]</scope>
    <source>
        <strain evidence="2 3">R-50232</strain>
    </source>
</reference>
<dbReference type="RefSeq" id="WP_128760956.1">
    <property type="nucleotide sequence ID" value="NZ_QOVI01000003.1"/>
</dbReference>
<dbReference type="InterPro" id="IPR011467">
    <property type="entry name" value="DUF1573"/>
</dbReference>
<dbReference type="OrthoDB" id="826619at2"/>
<protein>
    <recommendedName>
        <fullName evidence="4">DUF1573 domain-containing protein</fullName>
    </recommendedName>
</protein>
<proteinExistence type="predicted"/>
<comment type="caution">
    <text evidence="2">The sequence shown here is derived from an EMBL/GenBank/DDBJ whole genome shotgun (WGS) entry which is preliminary data.</text>
</comment>
<feature type="chain" id="PRO_5020626121" description="DUF1573 domain-containing protein" evidence="1">
    <location>
        <begin position="24"/>
        <end position="155"/>
    </location>
</feature>
<evidence type="ECO:0000313" key="2">
    <source>
        <dbReference type="EMBL" id="RXG15370.1"/>
    </source>
</evidence>
<keyword evidence="1" id="KW-0732">Signal</keyword>
<dbReference type="EMBL" id="QOVI01000003">
    <property type="protein sequence ID" value="RXG15370.1"/>
    <property type="molecule type" value="Genomic_DNA"/>
</dbReference>
<dbReference type="PROSITE" id="PS51257">
    <property type="entry name" value="PROKAR_LIPOPROTEIN"/>
    <property type="match status" value="1"/>
</dbReference>
<dbReference type="Pfam" id="PF07610">
    <property type="entry name" value="DUF1573"/>
    <property type="match status" value="1"/>
</dbReference>
<sequence>MKKAFLAVGLVAALAFTSCKDNASDKVKGENVEMAATRDADATVFPSMEFEESAYDFGNIARGTAVEHVFKFKNTGKAPLVIVDATSTCGCTVPSYPKEPIQPGETGELLVKYNGSGLNSVTKVVTVKSNTEKGSETVKITAFVQPTEGPAATNG</sequence>
<dbReference type="PANTHER" id="PTHR37833">
    <property type="entry name" value="LIPOPROTEIN-RELATED"/>
    <property type="match status" value="1"/>
</dbReference>
<dbReference type="InterPro" id="IPR013783">
    <property type="entry name" value="Ig-like_fold"/>
</dbReference>